<gene>
    <name evidence="1" type="ORF">H5410_002169</name>
</gene>
<protein>
    <submittedName>
        <fullName evidence="1">Uncharacterized protein</fullName>
    </submittedName>
</protein>
<keyword evidence="2" id="KW-1185">Reference proteome</keyword>
<accession>A0A9J6B1B0</accession>
<dbReference type="Proteomes" id="UP000824120">
    <property type="component" value="Chromosome 1"/>
</dbReference>
<comment type="caution">
    <text evidence="1">The sequence shown here is derived from an EMBL/GenBank/DDBJ whole genome shotgun (WGS) entry which is preliminary data.</text>
</comment>
<sequence>MEFEEVARNEEIFWTMATTYKRLNTIDSLMINGELSSDPVAIEGSIMDFYQDLYKESKNWRPYLNLYELQGISIEERNNLERVF</sequence>
<organism evidence="1 2">
    <name type="scientific">Solanum commersonii</name>
    <name type="common">Commerson's wild potato</name>
    <name type="synonym">Commerson's nightshade</name>
    <dbReference type="NCBI Taxonomy" id="4109"/>
    <lineage>
        <taxon>Eukaryota</taxon>
        <taxon>Viridiplantae</taxon>
        <taxon>Streptophyta</taxon>
        <taxon>Embryophyta</taxon>
        <taxon>Tracheophyta</taxon>
        <taxon>Spermatophyta</taxon>
        <taxon>Magnoliopsida</taxon>
        <taxon>eudicotyledons</taxon>
        <taxon>Gunneridae</taxon>
        <taxon>Pentapetalae</taxon>
        <taxon>asterids</taxon>
        <taxon>lamiids</taxon>
        <taxon>Solanales</taxon>
        <taxon>Solanaceae</taxon>
        <taxon>Solanoideae</taxon>
        <taxon>Solaneae</taxon>
        <taxon>Solanum</taxon>
    </lineage>
</organism>
<proteinExistence type="predicted"/>
<dbReference type="EMBL" id="JACXVP010000001">
    <property type="protein sequence ID" value="KAG5630452.1"/>
    <property type="molecule type" value="Genomic_DNA"/>
</dbReference>
<dbReference type="AlphaFoldDB" id="A0A9J6B1B0"/>
<evidence type="ECO:0000313" key="2">
    <source>
        <dbReference type="Proteomes" id="UP000824120"/>
    </source>
</evidence>
<name>A0A9J6B1B0_SOLCO</name>
<reference evidence="1 2" key="1">
    <citation type="submission" date="2020-09" db="EMBL/GenBank/DDBJ databases">
        <title>De no assembly of potato wild relative species, Solanum commersonii.</title>
        <authorList>
            <person name="Cho K."/>
        </authorList>
    </citation>
    <scope>NUCLEOTIDE SEQUENCE [LARGE SCALE GENOMIC DNA]</scope>
    <source>
        <strain evidence="1">LZ3.2</strain>
        <tissue evidence="1">Leaf</tissue>
    </source>
</reference>
<evidence type="ECO:0000313" key="1">
    <source>
        <dbReference type="EMBL" id="KAG5630452.1"/>
    </source>
</evidence>